<proteinExistence type="predicted"/>
<organism evidence="1 2">
    <name type="scientific">Oculimacula yallundae</name>
    <dbReference type="NCBI Taxonomy" id="86028"/>
    <lineage>
        <taxon>Eukaryota</taxon>
        <taxon>Fungi</taxon>
        <taxon>Dikarya</taxon>
        <taxon>Ascomycota</taxon>
        <taxon>Pezizomycotina</taxon>
        <taxon>Leotiomycetes</taxon>
        <taxon>Helotiales</taxon>
        <taxon>Ploettnerulaceae</taxon>
        <taxon>Oculimacula</taxon>
    </lineage>
</organism>
<sequence length="87" mass="10215">MVDVEELRAPSTRVLSMLPVMDAVKDGKGNDPSSIQRNLPYPPLPPFPLRQIQTVKRFQKRAVSRRLELWWNTCRHSHFTIYLLTRN</sequence>
<comment type="caution">
    <text evidence="1">The sequence shown here is derived from an EMBL/GenBank/DDBJ whole genome shotgun (WGS) entry which is preliminary data.</text>
</comment>
<keyword evidence="2" id="KW-1185">Reference proteome</keyword>
<reference evidence="1 2" key="1">
    <citation type="journal article" date="2024" name="Commun. Biol.">
        <title>Comparative genomic analysis of thermophilic fungi reveals convergent evolutionary adaptations and gene losses.</title>
        <authorList>
            <person name="Steindorff A.S."/>
            <person name="Aguilar-Pontes M.V."/>
            <person name="Robinson A.J."/>
            <person name="Andreopoulos B."/>
            <person name="LaButti K."/>
            <person name="Kuo A."/>
            <person name="Mondo S."/>
            <person name="Riley R."/>
            <person name="Otillar R."/>
            <person name="Haridas S."/>
            <person name="Lipzen A."/>
            <person name="Grimwood J."/>
            <person name="Schmutz J."/>
            <person name="Clum A."/>
            <person name="Reid I.D."/>
            <person name="Moisan M.C."/>
            <person name="Butler G."/>
            <person name="Nguyen T.T.M."/>
            <person name="Dewar K."/>
            <person name="Conant G."/>
            <person name="Drula E."/>
            <person name="Henrissat B."/>
            <person name="Hansel C."/>
            <person name="Singer S."/>
            <person name="Hutchinson M.I."/>
            <person name="de Vries R.P."/>
            <person name="Natvig D.O."/>
            <person name="Powell A.J."/>
            <person name="Tsang A."/>
            <person name="Grigoriev I.V."/>
        </authorList>
    </citation>
    <scope>NUCLEOTIDE SEQUENCE [LARGE SCALE GENOMIC DNA]</scope>
    <source>
        <strain evidence="1 2">CBS 494.80</strain>
    </source>
</reference>
<evidence type="ECO:0000313" key="2">
    <source>
        <dbReference type="Proteomes" id="UP001595075"/>
    </source>
</evidence>
<dbReference type="Proteomes" id="UP001595075">
    <property type="component" value="Unassembled WGS sequence"/>
</dbReference>
<gene>
    <name evidence="1" type="ORF">VTL71DRAFT_10801</name>
</gene>
<accession>A0ABR4CU54</accession>
<dbReference type="EMBL" id="JAZHXI010000003">
    <property type="protein sequence ID" value="KAL2073475.1"/>
    <property type="molecule type" value="Genomic_DNA"/>
</dbReference>
<evidence type="ECO:0000313" key="1">
    <source>
        <dbReference type="EMBL" id="KAL2073475.1"/>
    </source>
</evidence>
<name>A0ABR4CU54_9HELO</name>
<protein>
    <submittedName>
        <fullName evidence="1">Uncharacterized protein</fullName>
    </submittedName>
</protein>